<accession>U2RI48</accession>
<organism evidence="2 3">
    <name type="scientific">Propionibacterium acidifaciens F0233</name>
    <dbReference type="NCBI Taxonomy" id="553198"/>
    <lineage>
        <taxon>Bacteria</taxon>
        <taxon>Bacillati</taxon>
        <taxon>Actinomycetota</taxon>
        <taxon>Actinomycetes</taxon>
        <taxon>Propionibacteriales</taxon>
        <taxon>Propionibacteriaceae</taxon>
        <taxon>Propionibacterium</taxon>
    </lineage>
</organism>
<gene>
    <name evidence="2" type="ORF">HMPREF0682_2072</name>
</gene>
<reference evidence="2" key="1">
    <citation type="submission" date="2013-08" db="EMBL/GenBank/DDBJ databases">
        <authorList>
            <person name="Durkin A.S."/>
            <person name="Haft D.R."/>
            <person name="McCorrison J."/>
            <person name="Torralba M."/>
            <person name="Gillis M."/>
            <person name="Haft D.H."/>
            <person name="Methe B."/>
            <person name="Sutton G."/>
            <person name="Nelson K.E."/>
        </authorList>
    </citation>
    <scope>NUCLEOTIDE SEQUENCE [LARGE SCALE GENOMIC DNA]</scope>
    <source>
        <strain evidence="2">F0233</strain>
    </source>
</reference>
<dbReference type="Proteomes" id="UP000017052">
    <property type="component" value="Unassembled WGS sequence"/>
</dbReference>
<comment type="caution">
    <text evidence="2">The sequence shown here is derived from an EMBL/GenBank/DDBJ whole genome shotgun (WGS) entry which is preliminary data.</text>
</comment>
<proteinExistence type="predicted"/>
<keyword evidence="3" id="KW-1185">Reference proteome</keyword>
<evidence type="ECO:0000313" key="3">
    <source>
        <dbReference type="Proteomes" id="UP000017052"/>
    </source>
</evidence>
<feature type="region of interest" description="Disordered" evidence="1">
    <location>
        <begin position="64"/>
        <end position="128"/>
    </location>
</feature>
<dbReference type="AlphaFoldDB" id="U2RI48"/>
<dbReference type="EMBL" id="ACVN02000305">
    <property type="protein sequence ID" value="ERK50402.1"/>
    <property type="molecule type" value="Genomic_DNA"/>
</dbReference>
<evidence type="ECO:0000256" key="1">
    <source>
        <dbReference type="SAM" id="MobiDB-lite"/>
    </source>
</evidence>
<name>U2RI48_9ACTN</name>
<evidence type="ECO:0000313" key="2">
    <source>
        <dbReference type="EMBL" id="ERK50402.1"/>
    </source>
</evidence>
<protein>
    <submittedName>
        <fullName evidence="2">Uncharacterized protein</fullName>
    </submittedName>
</protein>
<sequence length="128" mass="13788">MDFLCRFGCDRGVRVGVTQEETAVLIRWKKRPDNHVPARMKAEAILYASEGVSTSIIAKIGRAGREDGAGMAGRVAGHQDVLGPDRPCGEPGRGGTRPRPEARTQENPRPAALPDGHPRRVLGRPGDT</sequence>